<dbReference type="RefSeq" id="WP_009330853.1">
    <property type="nucleotide sequence ID" value="NZ_CP015506.1"/>
</dbReference>
<comment type="cofactor">
    <cofactor evidence="2">
        <name>Zn(2+)</name>
        <dbReference type="ChEBI" id="CHEBI:29105"/>
    </cofactor>
</comment>
<dbReference type="eggNOG" id="COG1496">
    <property type="taxonomic scope" value="Bacteria"/>
</dbReference>
<evidence type="ECO:0000256" key="4">
    <source>
        <dbReference type="ARBA" id="ARBA00007353"/>
    </source>
</evidence>
<evidence type="ECO:0000256" key="8">
    <source>
        <dbReference type="ARBA" id="ARBA00022833"/>
    </source>
</evidence>
<reference evidence="13 14" key="1">
    <citation type="submission" date="2016-04" db="EMBL/GenBank/DDBJ databases">
        <title>Complete genome sequence of Bacillus oceanisediminis strain 2691.</title>
        <authorList>
            <person name="Jeong H."/>
            <person name="Kim H.J."/>
            <person name="Lee D.-W."/>
        </authorList>
    </citation>
    <scope>NUCLEOTIDE SEQUENCE [LARGE SCALE GENOMIC DNA]</scope>
    <source>
        <strain evidence="13 14">2691</strain>
    </source>
</reference>
<evidence type="ECO:0000256" key="12">
    <source>
        <dbReference type="RuleBase" id="RU361274"/>
    </source>
</evidence>
<dbReference type="PANTHER" id="PTHR30616:SF2">
    <property type="entry name" value="PURINE NUCLEOSIDE PHOSPHORYLASE LACC1"/>
    <property type="match status" value="1"/>
</dbReference>
<comment type="catalytic activity">
    <reaction evidence="1">
        <text>inosine + phosphate = alpha-D-ribose 1-phosphate + hypoxanthine</text>
        <dbReference type="Rhea" id="RHEA:27646"/>
        <dbReference type="ChEBI" id="CHEBI:17368"/>
        <dbReference type="ChEBI" id="CHEBI:17596"/>
        <dbReference type="ChEBI" id="CHEBI:43474"/>
        <dbReference type="ChEBI" id="CHEBI:57720"/>
        <dbReference type="EC" id="2.4.2.1"/>
    </reaction>
    <physiologicalReaction direction="left-to-right" evidence="1">
        <dbReference type="Rhea" id="RHEA:27647"/>
    </physiologicalReaction>
</comment>
<dbReference type="Proteomes" id="UP000077856">
    <property type="component" value="Chromosome"/>
</dbReference>
<proteinExistence type="inferred from homology"/>
<protein>
    <recommendedName>
        <fullName evidence="12">Purine nucleoside phosphorylase</fullName>
    </recommendedName>
</protein>
<comment type="similarity">
    <text evidence="4 12">Belongs to the purine nucleoside phosphorylase YfiH/LACC1 family.</text>
</comment>
<dbReference type="AlphaFoldDB" id="A0A161IXT9"/>
<comment type="catalytic activity">
    <reaction evidence="9">
        <text>adenosine + H2O + H(+) = inosine + NH4(+)</text>
        <dbReference type="Rhea" id="RHEA:24408"/>
        <dbReference type="ChEBI" id="CHEBI:15377"/>
        <dbReference type="ChEBI" id="CHEBI:15378"/>
        <dbReference type="ChEBI" id="CHEBI:16335"/>
        <dbReference type="ChEBI" id="CHEBI:17596"/>
        <dbReference type="ChEBI" id="CHEBI:28938"/>
        <dbReference type="EC" id="3.5.4.4"/>
    </reaction>
    <physiologicalReaction direction="left-to-right" evidence="9">
        <dbReference type="Rhea" id="RHEA:24409"/>
    </physiologicalReaction>
</comment>
<evidence type="ECO:0000313" key="14">
    <source>
        <dbReference type="Proteomes" id="UP000077856"/>
    </source>
</evidence>
<dbReference type="GO" id="GO:0016787">
    <property type="term" value="F:hydrolase activity"/>
    <property type="evidence" value="ECO:0007669"/>
    <property type="project" value="UniProtKB-KW"/>
</dbReference>
<evidence type="ECO:0000256" key="5">
    <source>
        <dbReference type="ARBA" id="ARBA00022679"/>
    </source>
</evidence>
<comment type="catalytic activity">
    <reaction evidence="11">
        <text>S-methyl-5'-thioadenosine + phosphate = 5-(methylsulfanyl)-alpha-D-ribose 1-phosphate + adenine</text>
        <dbReference type="Rhea" id="RHEA:11852"/>
        <dbReference type="ChEBI" id="CHEBI:16708"/>
        <dbReference type="ChEBI" id="CHEBI:17509"/>
        <dbReference type="ChEBI" id="CHEBI:43474"/>
        <dbReference type="ChEBI" id="CHEBI:58533"/>
        <dbReference type="EC" id="2.4.2.28"/>
    </reaction>
    <physiologicalReaction direction="left-to-right" evidence="11">
        <dbReference type="Rhea" id="RHEA:11853"/>
    </physiologicalReaction>
</comment>
<evidence type="ECO:0000256" key="1">
    <source>
        <dbReference type="ARBA" id="ARBA00000553"/>
    </source>
</evidence>
<sequence>MEPFSLKTEEYFVIKEWADRFPNITAGFTTKNGGCSRNEYKTLNVGLHVNDSNEAVSRNRQHVADLLGFSHEKWVGAEQTHEINIKKVTRKDKGKGALVYEDSFSGTDGFFTYSKGVMLTLCYADCVPLYFLHEKTGAIGMAHAGWKGTVGGIGRKMAELFAKEGIDLSEVQTVIGPSICGNCYIVDDHVISKVQKILEDVDIKPYNQISDNQFQLDLKELNRTILTNAGIPHENIMITDYCTSCHENYFFSHRRDRGKTGRMMSFIGWKEEVGS</sequence>
<keyword evidence="5" id="KW-0808">Transferase</keyword>
<evidence type="ECO:0000256" key="3">
    <source>
        <dbReference type="ARBA" id="ARBA00003215"/>
    </source>
</evidence>
<dbReference type="CDD" id="cd16833">
    <property type="entry name" value="YfiH"/>
    <property type="match status" value="1"/>
</dbReference>
<dbReference type="InterPro" id="IPR003730">
    <property type="entry name" value="Cu_polyphenol_OxRdtase"/>
</dbReference>
<dbReference type="STRING" id="1196031.A361_09270"/>
<keyword evidence="8" id="KW-0862">Zinc</keyword>
<dbReference type="GO" id="GO:0005507">
    <property type="term" value="F:copper ion binding"/>
    <property type="evidence" value="ECO:0007669"/>
    <property type="project" value="TreeGrafter"/>
</dbReference>
<evidence type="ECO:0000256" key="7">
    <source>
        <dbReference type="ARBA" id="ARBA00022801"/>
    </source>
</evidence>
<evidence type="ECO:0000256" key="2">
    <source>
        <dbReference type="ARBA" id="ARBA00001947"/>
    </source>
</evidence>
<evidence type="ECO:0000256" key="6">
    <source>
        <dbReference type="ARBA" id="ARBA00022723"/>
    </source>
</evidence>
<dbReference type="KEGG" id="bon:A361_09270"/>
<evidence type="ECO:0000256" key="11">
    <source>
        <dbReference type="ARBA" id="ARBA00049893"/>
    </source>
</evidence>
<dbReference type="Pfam" id="PF02578">
    <property type="entry name" value="Cu-oxidase_4"/>
    <property type="match status" value="1"/>
</dbReference>
<dbReference type="SUPFAM" id="SSF64438">
    <property type="entry name" value="CNF1/YfiH-like putative cysteine hydrolases"/>
    <property type="match status" value="1"/>
</dbReference>
<organism evidence="13 14">
    <name type="scientific">Cytobacillus oceanisediminis 2691</name>
    <dbReference type="NCBI Taxonomy" id="1196031"/>
    <lineage>
        <taxon>Bacteria</taxon>
        <taxon>Bacillati</taxon>
        <taxon>Bacillota</taxon>
        <taxon>Bacilli</taxon>
        <taxon>Bacillales</taxon>
        <taxon>Bacillaceae</taxon>
        <taxon>Cytobacillus</taxon>
    </lineage>
</organism>
<keyword evidence="7" id="KW-0378">Hydrolase</keyword>
<dbReference type="PANTHER" id="PTHR30616">
    <property type="entry name" value="UNCHARACTERIZED PROTEIN YFIH"/>
    <property type="match status" value="1"/>
</dbReference>
<keyword evidence="6" id="KW-0479">Metal-binding</keyword>
<comment type="catalytic activity">
    <reaction evidence="10">
        <text>adenosine + phosphate = alpha-D-ribose 1-phosphate + adenine</text>
        <dbReference type="Rhea" id="RHEA:27642"/>
        <dbReference type="ChEBI" id="CHEBI:16335"/>
        <dbReference type="ChEBI" id="CHEBI:16708"/>
        <dbReference type="ChEBI" id="CHEBI:43474"/>
        <dbReference type="ChEBI" id="CHEBI:57720"/>
        <dbReference type="EC" id="2.4.2.1"/>
    </reaction>
    <physiologicalReaction direction="left-to-right" evidence="10">
        <dbReference type="Rhea" id="RHEA:27643"/>
    </physiologicalReaction>
</comment>
<gene>
    <name evidence="13" type="ORF">A361_09270</name>
</gene>
<dbReference type="EMBL" id="CP015506">
    <property type="protein sequence ID" value="AND39305.1"/>
    <property type="molecule type" value="Genomic_DNA"/>
</dbReference>
<dbReference type="InterPro" id="IPR011324">
    <property type="entry name" value="Cytotoxic_necrot_fac-like_cat"/>
</dbReference>
<dbReference type="GO" id="GO:0017061">
    <property type="term" value="F:S-methyl-5-thioadenosine phosphorylase activity"/>
    <property type="evidence" value="ECO:0007669"/>
    <property type="project" value="UniProtKB-EC"/>
</dbReference>
<evidence type="ECO:0000256" key="9">
    <source>
        <dbReference type="ARBA" id="ARBA00047989"/>
    </source>
</evidence>
<name>A0A161IXT9_9BACI</name>
<evidence type="ECO:0000256" key="10">
    <source>
        <dbReference type="ARBA" id="ARBA00048968"/>
    </source>
</evidence>
<evidence type="ECO:0000313" key="13">
    <source>
        <dbReference type="EMBL" id="AND39305.1"/>
    </source>
</evidence>
<dbReference type="NCBIfam" id="TIGR00726">
    <property type="entry name" value="peptidoglycan editing factor PgeF"/>
    <property type="match status" value="1"/>
</dbReference>
<accession>A0A161IXT9</accession>
<comment type="function">
    <text evidence="3">Purine nucleoside enzyme that catalyzes the phosphorolysis of adenosine and inosine nucleosides, yielding D-ribose 1-phosphate and the respective free bases, adenine and hypoxanthine. Also catalyzes the phosphorolysis of S-methyl-5'-thioadenosine into adenine and S-methyl-5-thio-alpha-D-ribose 1-phosphate. Also has adenosine deaminase activity.</text>
</comment>
<dbReference type="Gene3D" id="3.60.140.10">
    <property type="entry name" value="CNF1/YfiH-like putative cysteine hydrolases"/>
    <property type="match status" value="1"/>
</dbReference>
<dbReference type="InterPro" id="IPR038371">
    <property type="entry name" value="Cu_polyphenol_OxRdtase_sf"/>
</dbReference>